<feature type="transmembrane region" description="Helical" evidence="1">
    <location>
        <begin position="123"/>
        <end position="144"/>
    </location>
</feature>
<feature type="transmembrane region" description="Helical" evidence="1">
    <location>
        <begin position="91"/>
        <end position="111"/>
    </location>
</feature>
<keyword evidence="3" id="KW-1185">Reference proteome</keyword>
<feature type="transmembrane region" description="Helical" evidence="1">
    <location>
        <begin position="165"/>
        <end position="190"/>
    </location>
</feature>
<evidence type="ECO:0000313" key="3">
    <source>
        <dbReference type="Proteomes" id="UP000637267"/>
    </source>
</evidence>
<evidence type="ECO:0000313" key="2">
    <source>
        <dbReference type="EMBL" id="GGP23784.1"/>
    </source>
</evidence>
<proteinExistence type="predicted"/>
<feature type="transmembrane region" description="Helical" evidence="1">
    <location>
        <begin position="56"/>
        <end position="79"/>
    </location>
</feature>
<feature type="transmembrane region" description="Helical" evidence="1">
    <location>
        <begin position="243"/>
        <end position="263"/>
    </location>
</feature>
<comment type="caution">
    <text evidence="2">The sequence shown here is derived from an EMBL/GenBank/DDBJ whole genome shotgun (WGS) entry which is preliminary data.</text>
</comment>
<dbReference type="RefSeq" id="WP_188706539.1">
    <property type="nucleotide sequence ID" value="NZ_BMLX01000007.1"/>
</dbReference>
<evidence type="ECO:0000256" key="1">
    <source>
        <dbReference type="SAM" id="Phobius"/>
    </source>
</evidence>
<reference evidence="3" key="1">
    <citation type="journal article" date="2019" name="Int. J. Syst. Evol. Microbiol.">
        <title>The Global Catalogue of Microorganisms (GCM) 10K type strain sequencing project: providing services to taxonomists for standard genome sequencing and annotation.</title>
        <authorList>
            <consortium name="The Broad Institute Genomics Platform"/>
            <consortium name="The Broad Institute Genome Sequencing Center for Infectious Disease"/>
            <person name="Wu L."/>
            <person name="Ma J."/>
        </authorList>
    </citation>
    <scope>NUCLEOTIDE SEQUENCE [LARGE SCALE GENOMIC DNA]</scope>
    <source>
        <strain evidence="3">CGMCC 1.8859</strain>
    </source>
</reference>
<sequence length="425" mass="46685">MLIISGHLPLPMNTKTLSYGFYTLLLGGVAWYGLSHDYLLIPVKNQKPVPLDGGDAYFASVGILIGAAIMLWNMLAVAGKADALLKPDRRRFWLVALAWFIFGLGFCHHLSMRGEPADEAADWSHWVFPLCTSLFMGALGGWVTERSIEIALNKREGKKAADKSYRSTATGGCILGIALLLLGLYLSWLFGGMGRLPIVLFAFFGLLAFGLSMWGGRLLGKYHRAELTNPANNLRPMWRAQKIGMLGAIAAALLIAFVAHELAPLPPPPPDQEIGTDLVEGAKAPDWAFSVTGFAASATESNVIQRLQDKGFTPDCYDAGNDKANLAAGITRLCEMHVKTAFGGRVQFVVFAFGVHGLVNYRMFYPGDQWERVQAQTRQDLPWHKAHTDKYGKPVFQAQTVNSVWTVNQPAAPWSSFTLMWQGQP</sequence>
<feature type="transmembrane region" description="Helical" evidence="1">
    <location>
        <begin position="196"/>
        <end position="214"/>
    </location>
</feature>
<dbReference type="EMBL" id="BMLX01000007">
    <property type="protein sequence ID" value="GGP23784.1"/>
    <property type="molecule type" value="Genomic_DNA"/>
</dbReference>
<protein>
    <submittedName>
        <fullName evidence="2">Uncharacterized protein</fullName>
    </submittedName>
</protein>
<dbReference type="Proteomes" id="UP000637267">
    <property type="component" value="Unassembled WGS sequence"/>
</dbReference>
<gene>
    <name evidence="2" type="ORF">GCM10010970_37840</name>
</gene>
<accession>A0ABQ2PEV3</accession>
<organism evidence="2 3">
    <name type="scientific">Silvimonas iriomotensis</name>
    <dbReference type="NCBI Taxonomy" id="449662"/>
    <lineage>
        <taxon>Bacteria</taxon>
        <taxon>Pseudomonadati</taxon>
        <taxon>Pseudomonadota</taxon>
        <taxon>Betaproteobacteria</taxon>
        <taxon>Neisseriales</taxon>
        <taxon>Chitinibacteraceae</taxon>
        <taxon>Silvimonas</taxon>
    </lineage>
</organism>
<keyword evidence="1" id="KW-0472">Membrane</keyword>
<keyword evidence="1" id="KW-0812">Transmembrane</keyword>
<feature type="transmembrane region" description="Helical" evidence="1">
    <location>
        <begin position="21"/>
        <end position="41"/>
    </location>
</feature>
<name>A0ABQ2PEV3_9NEIS</name>
<keyword evidence="1" id="KW-1133">Transmembrane helix</keyword>